<name>A0A0A9GLW5_ARUDO</name>
<protein>
    <submittedName>
        <fullName evidence="1">Uncharacterized protein</fullName>
    </submittedName>
</protein>
<accession>A0A0A9GLW5</accession>
<reference evidence="1" key="1">
    <citation type="submission" date="2014-09" db="EMBL/GenBank/DDBJ databases">
        <authorList>
            <person name="Magalhaes I.L.F."/>
            <person name="Oliveira U."/>
            <person name="Santos F.R."/>
            <person name="Vidigal T.H.D.A."/>
            <person name="Brescovit A.D."/>
            <person name="Santos A.J."/>
        </authorList>
    </citation>
    <scope>NUCLEOTIDE SEQUENCE</scope>
    <source>
        <tissue evidence="1">Shoot tissue taken approximately 20 cm above the soil surface</tissue>
    </source>
</reference>
<organism evidence="1">
    <name type="scientific">Arundo donax</name>
    <name type="common">Giant reed</name>
    <name type="synonym">Donax arundinaceus</name>
    <dbReference type="NCBI Taxonomy" id="35708"/>
    <lineage>
        <taxon>Eukaryota</taxon>
        <taxon>Viridiplantae</taxon>
        <taxon>Streptophyta</taxon>
        <taxon>Embryophyta</taxon>
        <taxon>Tracheophyta</taxon>
        <taxon>Spermatophyta</taxon>
        <taxon>Magnoliopsida</taxon>
        <taxon>Liliopsida</taxon>
        <taxon>Poales</taxon>
        <taxon>Poaceae</taxon>
        <taxon>PACMAD clade</taxon>
        <taxon>Arundinoideae</taxon>
        <taxon>Arundineae</taxon>
        <taxon>Arundo</taxon>
    </lineage>
</organism>
<sequence>MIRLVPYLGTGYIYYIEISICHDSKVIPEIQLYLQLRSVYVLTFTIQGYQTNQHQHRVNLKERTKFYYHEQKYSCAHAHNDIY</sequence>
<evidence type="ECO:0000313" key="1">
    <source>
        <dbReference type="EMBL" id="JAE25492.1"/>
    </source>
</evidence>
<dbReference type="EMBL" id="GBRH01172404">
    <property type="protein sequence ID" value="JAE25492.1"/>
    <property type="molecule type" value="Transcribed_RNA"/>
</dbReference>
<dbReference type="AlphaFoldDB" id="A0A0A9GLW5"/>
<reference evidence="1" key="2">
    <citation type="journal article" date="2015" name="Data Brief">
        <title>Shoot transcriptome of the giant reed, Arundo donax.</title>
        <authorList>
            <person name="Barrero R.A."/>
            <person name="Guerrero F.D."/>
            <person name="Moolhuijzen P."/>
            <person name="Goolsby J.A."/>
            <person name="Tidwell J."/>
            <person name="Bellgard S.E."/>
            <person name="Bellgard M.I."/>
        </authorList>
    </citation>
    <scope>NUCLEOTIDE SEQUENCE</scope>
    <source>
        <tissue evidence="1">Shoot tissue taken approximately 20 cm above the soil surface</tissue>
    </source>
</reference>
<proteinExistence type="predicted"/>